<keyword evidence="9" id="KW-1185">Reference proteome</keyword>
<protein>
    <submittedName>
        <fullName evidence="8">Cytochrome C oxidase subunit IV family protein</fullName>
    </submittedName>
</protein>
<proteinExistence type="predicted"/>
<organism evidence="8 9">
    <name type="scientific">Roseomonas indoligenes</name>
    <dbReference type="NCBI Taxonomy" id="2820811"/>
    <lineage>
        <taxon>Bacteria</taxon>
        <taxon>Pseudomonadati</taxon>
        <taxon>Pseudomonadota</taxon>
        <taxon>Alphaproteobacteria</taxon>
        <taxon>Acetobacterales</taxon>
        <taxon>Roseomonadaceae</taxon>
        <taxon>Roseomonas</taxon>
    </lineage>
</organism>
<dbReference type="RefSeq" id="WP_209369877.1">
    <property type="nucleotide sequence ID" value="NZ_JAGIZA010000001.1"/>
</dbReference>
<feature type="transmembrane region" description="Helical" evidence="7">
    <location>
        <begin position="48"/>
        <end position="67"/>
    </location>
</feature>
<evidence type="ECO:0000313" key="8">
    <source>
        <dbReference type="EMBL" id="MBP0491417.1"/>
    </source>
</evidence>
<keyword evidence="3 7" id="KW-0812">Transmembrane</keyword>
<dbReference type="AlphaFoldDB" id="A0A940MUD4"/>
<name>A0A940MUD4_9PROT</name>
<sequence length="122" mass="13148">MRRGIGEEVPRTLPAILRHVLPVWLALLVLLGASLALAYAPLHGLNGAVSLGIAAVKAILVAVFFMNLRRPDPLLRLAGAASLIWMSFLFALTFADLTARAPQTQPQAGQGRDSEPPMRQPF</sequence>
<keyword evidence="4 7" id="KW-1133">Transmembrane helix</keyword>
<evidence type="ECO:0000256" key="3">
    <source>
        <dbReference type="ARBA" id="ARBA00022692"/>
    </source>
</evidence>
<dbReference type="Proteomes" id="UP000677537">
    <property type="component" value="Unassembled WGS sequence"/>
</dbReference>
<evidence type="ECO:0000313" key="9">
    <source>
        <dbReference type="Proteomes" id="UP000677537"/>
    </source>
</evidence>
<accession>A0A940MUD4</accession>
<dbReference type="EMBL" id="JAGIZA010000001">
    <property type="protein sequence ID" value="MBP0491417.1"/>
    <property type="molecule type" value="Genomic_DNA"/>
</dbReference>
<evidence type="ECO:0000256" key="5">
    <source>
        <dbReference type="ARBA" id="ARBA00023136"/>
    </source>
</evidence>
<gene>
    <name evidence="8" type="ORF">J5Y10_01345</name>
</gene>
<evidence type="ECO:0000256" key="6">
    <source>
        <dbReference type="SAM" id="MobiDB-lite"/>
    </source>
</evidence>
<feature type="transmembrane region" description="Helical" evidence="7">
    <location>
        <begin position="74"/>
        <end position="95"/>
    </location>
</feature>
<evidence type="ECO:0000256" key="1">
    <source>
        <dbReference type="ARBA" id="ARBA00004651"/>
    </source>
</evidence>
<keyword evidence="2" id="KW-1003">Cell membrane</keyword>
<keyword evidence="5 7" id="KW-0472">Membrane</keyword>
<evidence type="ECO:0000256" key="4">
    <source>
        <dbReference type="ARBA" id="ARBA00022989"/>
    </source>
</evidence>
<feature type="transmembrane region" description="Helical" evidence="7">
    <location>
        <begin position="21"/>
        <end position="42"/>
    </location>
</feature>
<evidence type="ECO:0000256" key="2">
    <source>
        <dbReference type="ARBA" id="ARBA00022475"/>
    </source>
</evidence>
<feature type="region of interest" description="Disordered" evidence="6">
    <location>
        <begin position="102"/>
        <end position="122"/>
    </location>
</feature>
<evidence type="ECO:0000256" key="7">
    <source>
        <dbReference type="SAM" id="Phobius"/>
    </source>
</evidence>
<reference evidence="8" key="1">
    <citation type="submission" date="2021-03" db="EMBL/GenBank/DDBJ databases">
        <authorList>
            <person name="So Y."/>
        </authorList>
    </citation>
    <scope>NUCLEOTIDE SEQUENCE</scope>
    <source>
        <strain evidence="8">SG15</strain>
    </source>
</reference>
<dbReference type="GO" id="GO:0005886">
    <property type="term" value="C:plasma membrane"/>
    <property type="evidence" value="ECO:0007669"/>
    <property type="project" value="UniProtKB-SubCell"/>
</dbReference>
<comment type="subcellular location">
    <subcellularLocation>
        <location evidence="1">Cell membrane</location>
        <topology evidence="1">Multi-pass membrane protein</topology>
    </subcellularLocation>
</comment>
<dbReference type="NCBIfam" id="TIGR02229">
    <property type="entry name" value="caa3_sub_IV"/>
    <property type="match status" value="1"/>
</dbReference>
<dbReference type="InterPro" id="IPR011743">
    <property type="entry name" value="Caa3_sub_IV"/>
</dbReference>
<comment type="caution">
    <text evidence="8">The sequence shown here is derived from an EMBL/GenBank/DDBJ whole genome shotgun (WGS) entry which is preliminary data.</text>
</comment>
<dbReference type="Pfam" id="PF03626">
    <property type="entry name" value="COX4_pro"/>
    <property type="match status" value="1"/>
</dbReference>
<dbReference type="InterPro" id="IPR005171">
    <property type="entry name" value="Cyt_c_oxidase_su4_prok"/>
</dbReference>